<dbReference type="RefSeq" id="WP_378039235.1">
    <property type="nucleotide sequence ID" value="NZ_JBHSIV010000050.1"/>
</dbReference>
<feature type="region of interest" description="Disordered" evidence="1">
    <location>
        <begin position="66"/>
        <end position="107"/>
    </location>
</feature>
<sequence length="176" mass="18070">MITYHFGTGRGPVHRHRSPADLALGGPAPDAVALDFDGDGRVDDALWDSDGDGAADRALLDLDDDDRPEAAFVDPAGRGTWAARDPGAPGGRIAPELDTDDDGVPDGRSAAGRVLCDLDGDGRADQLLVDHDGDGRAESAYAGSSTSRWDVLLADTDSDGLVDAAVGEGGPGWVPP</sequence>
<evidence type="ECO:0000313" key="2">
    <source>
        <dbReference type="EMBL" id="MFC5065916.1"/>
    </source>
</evidence>
<dbReference type="Proteomes" id="UP001595947">
    <property type="component" value="Unassembled WGS sequence"/>
</dbReference>
<accession>A0ABV9YVM6</accession>
<dbReference type="EMBL" id="JBHSIV010000050">
    <property type="protein sequence ID" value="MFC5065916.1"/>
    <property type="molecule type" value="Genomic_DNA"/>
</dbReference>
<reference evidence="3" key="1">
    <citation type="journal article" date="2019" name="Int. J. Syst. Evol. Microbiol.">
        <title>The Global Catalogue of Microorganisms (GCM) 10K type strain sequencing project: providing services to taxonomists for standard genome sequencing and annotation.</title>
        <authorList>
            <consortium name="The Broad Institute Genomics Platform"/>
            <consortium name="The Broad Institute Genome Sequencing Center for Infectious Disease"/>
            <person name="Wu L."/>
            <person name="Ma J."/>
        </authorList>
    </citation>
    <scope>NUCLEOTIDE SEQUENCE [LARGE SCALE GENOMIC DNA]</scope>
    <source>
        <strain evidence="3">CGMCC 4.7093</strain>
    </source>
</reference>
<gene>
    <name evidence="2" type="ORF">ACFPBZ_27120</name>
</gene>
<dbReference type="InterPro" id="IPR028994">
    <property type="entry name" value="Integrin_alpha_N"/>
</dbReference>
<evidence type="ECO:0000313" key="3">
    <source>
        <dbReference type="Proteomes" id="UP001595947"/>
    </source>
</evidence>
<name>A0ABV9YVM6_9PSEU</name>
<proteinExistence type="predicted"/>
<evidence type="ECO:0008006" key="4">
    <source>
        <dbReference type="Google" id="ProtNLM"/>
    </source>
</evidence>
<dbReference type="SUPFAM" id="SSF69318">
    <property type="entry name" value="Integrin alpha N-terminal domain"/>
    <property type="match status" value="1"/>
</dbReference>
<keyword evidence="3" id="KW-1185">Reference proteome</keyword>
<protein>
    <recommendedName>
        <fullName evidence="4">Pullulanase</fullName>
    </recommendedName>
</protein>
<organism evidence="2 3">
    <name type="scientific">Actinomycetospora atypica</name>
    <dbReference type="NCBI Taxonomy" id="1290095"/>
    <lineage>
        <taxon>Bacteria</taxon>
        <taxon>Bacillati</taxon>
        <taxon>Actinomycetota</taxon>
        <taxon>Actinomycetes</taxon>
        <taxon>Pseudonocardiales</taxon>
        <taxon>Pseudonocardiaceae</taxon>
        <taxon>Actinomycetospora</taxon>
    </lineage>
</organism>
<evidence type="ECO:0000256" key="1">
    <source>
        <dbReference type="SAM" id="MobiDB-lite"/>
    </source>
</evidence>
<comment type="caution">
    <text evidence="2">The sequence shown here is derived from an EMBL/GenBank/DDBJ whole genome shotgun (WGS) entry which is preliminary data.</text>
</comment>